<evidence type="ECO:0000256" key="3">
    <source>
        <dbReference type="ARBA" id="ARBA00023002"/>
    </source>
</evidence>
<evidence type="ECO:0000313" key="6">
    <source>
        <dbReference type="EMBL" id="KAK4228690.1"/>
    </source>
</evidence>
<evidence type="ECO:0000256" key="1">
    <source>
        <dbReference type="ARBA" id="ARBA00006328"/>
    </source>
</evidence>
<evidence type="ECO:0000313" key="7">
    <source>
        <dbReference type="Proteomes" id="UP001301958"/>
    </source>
</evidence>
<evidence type="ECO:0000256" key="4">
    <source>
        <dbReference type="SAM" id="SignalP"/>
    </source>
</evidence>
<dbReference type="AlphaFoldDB" id="A0AAN7BSH0"/>
<dbReference type="Proteomes" id="UP001301958">
    <property type="component" value="Unassembled WGS sequence"/>
</dbReference>
<dbReference type="GO" id="GO:0016491">
    <property type="term" value="F:oxidoreductase activity"/>
    <property type="evidence" value="ECO:0007669"/>
    <property type="project" value="UniProtKB-KW"/>
</dbReference>
<reference evidence="6" key="1">
    <citation type="journal article" date="2023" name="Mol. Phylogenet. Evol.">
        <title>Genome-scale phylogeny and comparative genomics of the fungal order Sordariales.</title>
        <authorList>
            <person name="Hensen N."/>
            <person name="Bonometti L."/>
            <person name="Westerberg I."/>
            <person name="Brannstrom I.O."/>
            <person name="Guillou S."/>
            <person name="Cros-Aarteil S."/>
            <person name="Calhoun S."/>
            <person name="Haridas S."/>
            <person name="Kuo A."/>
            <person name="Mondo S."/>
            <person name="Pangilinan J."/>
            <person name="Riley R."/>
            <person name="LaButti K."/>
            <person name="Andreopoulos B."/>
            <person name="Lipzen A."/>
            <person name="Chen C."/>
            <person name="Yan M."/>
            <person name="Daum C."/>
            <person name="Ng V."/>
            <person name="Clum A."/>
            <person name="Steindorff A."/>
            <person name="Ohm R.A."/>
            <person name="Martin F."/>
            <person name="Silar P."/>
            <person name="Natvig D.O."/>
            <person name="Lalanne C."/>
            <person name="Gautier V."/>
            <person name="Ament-Velasquez S.L."/>
            <person name="Kruys A."/>
            <person name="Hutchinson M.I."/>
            <person name="Powell A.J."/>
            <person name="Barry K."/>
            <person name="Miller A.N."/>
            <person name="Grigoriev I.V."/>
            <person name="Debuchy R."/>
            <person name="Gladieux P."/>
            <person name="Hiltunen Thoren M."/>
            <person name="Johannesson H."/>
        </authorList>
    </citation>
    <scope>NUCLEOTIDE SEQUENCE</scope>
    <source>
        <strain evidence="6">CBS 990.96</strain>
    </source>
</reference>
<keyword evidence="4" id="KW-0732">Signal</keyword>
<dbReference type="InterPro" id="IPR008030">
    <property type="entry name" value="NmrA-like"/>
</dbReference>
<evidence type="ECO:0000256" key="2">
    <source>
        <dbReference type="ARBA" id="ARBA00022857"/>
    </source>
</evidence>
<keyword evidence="7" id="KW-1185">Reference proteome</keyword>
<gene>
    <name evidence="6" type="ORF">QBC38DRAFT_414257</name>
</gene>
<name>A0AAN7BSH0_9PEZI</name>
<dbReference type="PANTHER" id="PTHR42748:SF30">
    <property type="entry name" value="NMRA-LIKE DOMAIN-CONTAINING PROTEIN"/>
    <property type="match status" value="1"/>
</dbReference>
<keyword evidence="3" id="KW-0560">Oxidoreductase</keyword>
<dbReference type="InterPro" id="IPR051164">
    <property type="entry name" value="NmrA-like_oxidored"/>
</dbReference>
<dbReference type="EMBL" id="MU865316">
    <property type="protein sequence ID" value="KAK4228690.1"/>
    <property type="molecule type" value="Genomic_DNA"/>
</dbReference>
<proteinExistence type="inferred from homology"/>
<organism evidence="6 7">
    <name type="scientific">Podospora fimiseda</name>
    <dbReference type="NCBI Taxonomy" id="252190"/>
    <lineage>
        <taxon>Eukaryota</taxon>
        <taxon>Fungi</taxon>
        <taxon>Dikarya</taxon>
        <taxon>Ascomycota</taxon>
        <taxon>Pezizomycotina</taxon>
        <taxon>Sordariomycetes</taxon>
        <taxon>Sordariomycetidae</taxon>
        <taxon>Sordariales</taxon>
        <taxon>Podosporaceae</taxon>
        <taxon>Podospora</taxon>
    </lineage>
</organism>
<dbReference type="SUPFAM" id="SSF51735">
    <property type="entry name" value="NAD(P)-binding Rossmann-fold domains"/>
    <property type="match status" value="1"/>
</dbReference>
<dbReference type="GO" id="GO:0005634">
    <property type="term" value="C:nucleus"/>
    <property type="evidence" value="ECO:0007669"/>
    <property type="project" value="TreeGrafter"/>
</dbReference>
<accession>A0AAN7BSH0</accession>
<comment type="similarity">
    <text evidence="1">Belongs to the NmrA-type oxidoreductase family.</text>
</comment>
<dbReference type="Pfam" id="PF05368">
    <property type="entry name" value="NmrA"/>
    <property type="match status" value="1"/>
</dbReference>
<dbReference type="InterPro" id="IPR036291">
    <property type="entry name" value="NAD(P)-bd_dom_sf"/>
</dbReference>
<evidence type="ECO:0000259" key="5">
    <source>
        <dbReference type="Pfam" id="PF05368"/>
    </source>
</evidence>
<sequence>MTTPSIFITSATGCLGTSLACQLLSLNWSIHTTTRDPSSPAAIALSSLGVHIHQASWDSTKTLLNIFKQCTHLFLNLMPDFTNENNELVWGKSILSLAQSTGTIKHVVYSSGLPLPNHPDLVYTFFTPKMCQAKSEIEKMIPEFGFDSWTILQPGFFMANFLLPKVDFLFPGASTSGIFSLAYSPEDNLGLVDPEDIARFAVKAFLKPEKFHARKIRLAGEKLSVEECLRKLAEVSGKDIKGRYLTEEEVDKEVKEKGNALLVVQRMNKGMDELVDLEEVKGWGVEMGGFEGFLRREREVVEESYGRVGREI</sequence>
<feature type="domain" description="NmrA-like" evidence="5">
    <location>
        <begin position="5"/>
        <end position="261"/>
    </location>
</feature>
<dbReference type="PANTHER" id="PTHR42748">
    <property type="entry name" value="NITROGEN METABOLITE REPRESSION PROTEIN NMRA FAMILY MEMBER"/>
    <property type="match status" value="1"/>
</dbReference>
<feature type="signal peptide" evidence="4">
    <location>
        <begin position="1"/>
        <end position="16"/>
    </location>
</feature>
<protein>
    <recommendedName>
        <fullName evidence="5">NmrA-like domain-containing protein</fullName>
    </recommendedName>
</protein>
<dbReference type="Gene3D" id="3.40.50.720">
    <property type="entry name" value="NAD(P)-binding Rossmann-like Domain"/>
    <property type="match status" value="1"/>
</dbReference>
<comment type="caution">
    <text evidence="6">The sequence shown here is derived from an EMBL/GenBank/DDBJ whole genome shotgun (WGS) entry which is preliminary data.</text>
</comment>
<keyword evidence="2" id="KW-0521">NADP</keyword>
<feature type="chain" id="PRO_5042820202" description="NmrA-like domain-containing protein" evidence="4">
    <location>
        <begin position="17"/>
        <end position="312"/>
    </location>
</feature>
<reference evidence="6" key="2">
    <citation type="submission" date="2023-05" db="EMBL/GenBank/DDBJ databases">
        <authorList>
            <consortium name="Lawrence Berkeley National Laboratory"/>
            <person name="Steindorff A."/>
            <person name="Hensen N."/>
            <person name="Bonometti L."/>
            <person name="Westerberg I."/>
            <person name="Brannstrom I.O."/>
            <person name="Guillou S."/>
            <person name="Cros-Aarteil S."/>
            <person name="Calhoun S."/>
            <person name="Haridas S."/>
            <person name="Kuo A."/>
            <person name="Mondo S."/>
            <person name="Pangilinan J."/>
            <person name="Riley R."/>
            <person name="Labutti K."/>
            <person name="Andreopoulos B."/>
            <person name="Lipzen A."/>
            <person name="Chen C."/>
            <person name="Yanf M."/>
            <person name="Daum C."/>
            <person name="Ng V."/>
            <person name="Clum A."/>
            <person name="Ohm R."/>
            <person name="Martin F."/>
            <person name="Silar P."/>
            <person name="Natvig D."/>
            <person name="Lalanne C."/>
            <person name="Gautier V."/>
            <person name="Ament-Velasquez S.L."/>
            <person name="Kruys A."/>
            <person name="Hutchinson M.I."/>
            <person name="Powell A.J."/>
            <person name="Barry K."/>
            <person name="Miller A.N."/>
            <person name="Grigoriev I.V."/>
            <person name="Debuchy R."/>
            <person name="Gladieux P."/>
            <person name="Thoren M.H."/>
            <person name="Johannesson H."/>
        </authorList>
    </citation>
    <scope>NUCLEOTIDE SEQUENCE</scope>
    <source>
        <strain evidence="6">CBS 990.96</strain>
    </source>
</reference>